<comment type="caution">
    <text evidence="11">The sequence shown here is derived from an EMBL/GenBank/DDBJ whole genome shotgun (WGS) entry which is preliminary data.</text>
</comment>
<dbReference type="Proteomes" id="UP000673691">
    <property type="component" value="Unassembled WGS sequence"/>
</dbReference>
<dbReference type="EC" id="6.3.1.14" evidence="2"/>
<dbReference type="GO" id="GO:0017183">
    <property type="term" value="P:protein histidyl modification to diphthamide"/>
    <property type="evidence" value="ECO:0007669"/>
    <property type="project" value="TreeGrafter"/>
</dbReference>
<dbReference type="Pfam" id="PF01902">
    <property type="entry name" value="Diphthami_syn_2"/>
    <property type="match status" value="1"/>
</dbReference>
<keyword evidence="6" id="KW-0067">ATP-binding</keyword>
<dbReference type="Gene3D" id="3.90.1490.10">
    <property type="entry name" value="putative n-type atp pyrophosphatase, domain 2"/>
    <property type="match status" value="1"/>
</dbReference>
<dbReference type="CDD" id="cd01994">
    <property type="entry name" value="AANH_PF0828-like"/>
    <property type="match status" value="1"/>
</dbReference>
<keyword evidence="12" id="KW-1185">Reference proteome</keyword>
<dbReference type="NCBIfam" id="TIGR00290">
    <property type="entry name" value="MJ0570_dom"/>
    <property type="match status" value="1"/>
</dbReference>
<evidence type="ECO:0000256" key="6">
    <source>
        <dbReference type="ARBA" id="ARBA00022840"/>
    </source>
</evidence>
<evidence type="ECO:0000256" key="9">
    <source>
        <dbReference type="ARBA" id="ARBA00048108"/>
    </source>
</evidence>
<dbReference type="PANTHER" id="PTHR12196">
    <property type="entry name" value="DOMAIN OF UNKNOWN FUNCTION 71 DUF71 -CONTAINING PROTEIN"/>
    <property type="match status" value="1"/>
</dbReference>
<dbReference type="GO" id="GO:0017178">
    <property type="term" value="F:diphthine-ammonia ligase activity"/>
    <property type="evidence" value="ECO:0007669"/>
    <property type="project" value="UniProtKB-EC"/>
</dbReference>
<evidence type="ECO:0000256" key="2">
    <source>
        <dbReference type="ARBA" id="ARBA00012089"/>
    </source>
</evidence>
<proteinExistence type="predicted"/>
<keyword evidence="4" id="KW-0436">Ligase</keyword>
<comment type="pathway">
    <text evidence="1">Protein modification; peptidyl-diphthamide biosynthesis.</text>
</comment>
<evidence type="ECO:0000256" key="7">
    <source>
        <dbReference type="ARBA" id="ARBA00029814"/>
    </source>
</evidence>
<evidence type="ECO:0000313" key="12">
    <source>
        <dbReference type="Proteomes" id="UP000673691"/>
    </source>
</evidence>
<dbReference type="FunFam" id="3.90.1490.10:FF:000001">
    <property type="entry name" value="Diphthine--ammonia ligase"/>
    <property type="match status" value="1"/>
</dbReference>
<sequence length="360" mass="40161">MKVVALVSGGKDSCYNMMQCAALGHEIVALANLKPPRDSEKGRYCRRCDAWIASPAPSALCHCGAAFGGIRRACLLKKASKRVSPGSVSSFQTSSLPDELDSFMFQTIGHDAIQCYAECMNLPLYRRGITGSALNTDADYRLTLRDETEDLLELLQETHHPDVQGVSVGAILSNYQRISLGISVVVEIDAVSPQLTCLSDRCRRLRLTPLAFLWRREQAALLQEMIDGGVVAIVVKVATLGLSENHLGKTLGEMMPHLTQMNQNYGVHMCGEGGEYETLCLDCPLFIKRIVVEDCETVILTKDAFAPVAYLKLRKIRVEEKSGRRTVDDWKHKINSRLTRDEIVLRCVDEARFYENILWH</sequence>
<evidence type="ECO:0000256" key="8">
    <source>
        <dbReference type="ARBA" id="ARBA00031552"/>
    </source>
</evidence>
<name>A0A8H8A1C9_9FUNG</name>
<gene>
    <name evidence="11" type="ORF">BJ554DRAFT_898</name>
</gene>
<accession>A0A8H8A1C9</accession>
<evidence type="ECO:0000256" key="4">
    <source>
        <dbReference type="ARBA" id="ARBA00022598"/>
    </source>
</evidence>
<dbReference type="SUPFAM" id="SSF52402">
    <property type="entry name" value="Adenine nucleotide alpha hydrolases-like"/>
    <property type="match status" value="1"/>
</dbReference>
<dbReference type="EMBL" id="JAEFCI010000944">
    <property type="protein sequence ID" value="KAG5463227.1"/>
    <property type="molecule type" value="Genomic_DNA"/>
</dbReference>
<dbReference type="InterPro" id="IPR002761">
    <property type="entry name" value="Diphthami_syn_dom"/>
</dbReference>
<evidence type="ECO:0000256" key="5">
    <source>
        <dbReference type="ARBA" id="ARBA00022741"/>
    </source>
</evidence>
<dbReference type="Gene3D" id="3.40.50.620">
    <property type="entry name" value="HUPs"/>
    <property type="match status" value="1"/>
</dbReference>
<comment type="catalytic activity">
    <reaction evidence="9">
        <text>diphthine-[translation elongation factor 2] + NH4(+) + ATP = diphthamide-[translation elongation factor 2] + AMP + diphosphate + H(+)</text>
        <dbReference type="Rhea" id="RHEA:19753"/>
        <dbReference type="Rhea" id="RHEA-COMP:10172"/>
        <dbReference type="Rhea" id="RHEA-COMP:10174"/>
        <dbReference type="ChEBI" id="CHEBI:15378"/>
        <dbReference type="ChEBI" id="CHEBI:16692"/>
        <dbReference type="ChEBI" id="CHEBI:28938"/>
        <dbReference type="ChEBI" id="CHEBI:30616"/>
        <dbReference type="ChEBI" id="CHEBI:33019"/>
        <dbReference type="ChEBI" id="CHEBI:82696"/>
        <dbReference type="ChEBI" id="CHEBI:456215"/>
        <dbReference type="EC" id="6.3.1.14"/>
    </reaction>
</comment>
<dbReference type="AlphaFoldDB" id="A0A8H8A1C9"/>
<evidence type="ECO:0000259" key="10">
    <source>
        <dbReference type="Pfam" id="PF01902"/>
    </source>
</evidence>
<feature type="domain" description="Diphthamide synthase" evidence="10">
    <location>
        <begin position="96"/>
        <end position="302"/>
    </location>
</feature>
<reference evidence="11 12" key="1">
    <citation type="journal article" name="Sci. Rep.">
        <title>Genome-scale phylogenetic analyses confirm Olpidium as the closest living zoosporic fungus to the non-flagellated, terrestrial fungi.</title>
        <authorList>
            <person name="Chang Y."/>
            <person name="Rochon D."/>
            <person name="Sekimoto S."/>
            <person name="Wang Y."/>
            <person name="Chovatia M."/>
            <person name="Sandor L."/>
            <person name="Salamov A."/>
            <person name="Grigoriev I.V."/>
            <person name="Stajich J.E."/>
            <person name="Spatafora J.W."/>
        </authorList>
    </citation>
    <scope>NUCLEOTIDE SEQUENCE [LARGE SCALE GENOMIC DNA]</scope>
    <source>
        <strain evidence="11">S191</strain>
    </source>
</reference>
<dbReference type="InterPro" id="IPR014729">
    <property type="entry name" value="Rossmann-like_a/b/a_fold"/>
</dbReference>
<dbReference type="GO" id="GO:0005524">
    <property type="term" value="F:ATP binding"/>
    <property type="evidence" value="ECO:0007669"/>
    <property type="project" value="UniProtKB-KW"/>
</dbReference>
<evidence type="ECO:0000256" key="3">
    <source>
        <dbReference type="ARBA" id="ARBA00018426"/>
    </source>
</evidence>
<organism evidence="11 12">
    <name type="scientific">Olpidium bornovanus</name>
    <dbReference type="NCBI Taxonomy" id="278681"/>
    <lineage>
        <taxon>Eukaryota</taxon>
        <taxon>Fungi</taxon>
        <taxon>Fungi incertae sedis</taxon>
        <taxon>Olpidiomycota</taxon>
        <taxon>Olpidiomycotina</taxon>
        <taxon>Olpidiomycetes</taxon>
        <taxon>Olpidiales</taxon>
        <taxon>Olpidiaceae</taxon>
        <taxon>Olpidium</taxon>
    </lineage>
</organism>
<evidence type="ECO:0000256" key="1">
    <source>
        <dbReference type="ARBA" id="ARBA00005156"/>
    </source>
</evidence>
<dbReference type="OrthoDB" id="686384at2759"/>
<keyword evidence="5" id="KW-0547">Nucleotide-binding</keyword>
<evidence type="ECO:0000313" key="11">
    <source>
        <dbReference type="EMBL" id="KAG5463227.1"/>
    </source>
</evidence>
<dbReference type="PANTHER" id="PTHR12196:SF2">
    <property type="entry name" value="DIPHTHINE--AMMONIA LIGASE"/>
    <property type="match status" value="1"/>
</dbReference>
<protein>
    <recommendedName>
        <fullName evidence="3">Diphthine--ammonia ligase</fullName>
        <ecNumber evidence="2">6.3.1.14</ecNumber>
    </recommendedName>
    <alternativeName>
        <fullName evidence="7">Diphthamide synthase</fullName>
    </alternativeName>
    <alternativeName>
        <fullName evidence="8">Diphthamide synthetase</fullName>
    </alternativeName>
</protein>
<dbReference type="InterPro" id="IPR030662">
    <property type="entry name" value="DPH6/MJ0570"/>
</dbReference>